<dbReference type="Proteomes" id="UP000691718">
    <property type="component" value="Unassembled WGS sequence"/>
</dbReference>
<name>A0A8S3YA96_PARAO</name>
<evidence type="ECO:0000313" key="1">
    <source>
        <dbReference type="EMBL" id="CAG5058805.1"/>
    </source>
</evidence>
<keyword evidence="2" id="KW-1185">Reference proteome</keyword>
<protein>
    <submittedName>
        <fullName evidence="1">(apollo) hypothetical protein</fullName>
    </submittedName>
</protein>
<accession>A0A8S3YA96</accession>
<dbReference type="EMBL" id="CAJQZP010001686">
    <property type="protein sequence ID" value="CAG5058805.1"/>
    <property type="molecule type" value="Genomic_DNA"/>
</dbReference>
<comment type="caution">
    <text evidence="1">The sequence shown here is derived from an EMBL/GenBank/DDBJ whole genome shotgun (WGS) entry which is preliminary data.</text>
</comment>
<organism evidence="1 2">
    <name type="scientific">Parnassius apollo</name>
    <name type="common">Apollo butterfly</name>
    <name type="synonym">Papilio apollo</name>
    <dbReference type="NCBI Taxonomy" id="110799"/>
    <lineage>
        <taxon>Eukaryota</taxon>
        <taxon>Metazoa</taxon>
        <taxon>Ecdysozoa</taxon>
        <taxon>Arthropoda</taxon>
        <taxon>Hexapoda</taxon>
        <taxon>Insecta</taxon>
        <taxon>Pterygota</taxon>
        <taxon>Neoptera</taxon>
        <taxon>Endopterygota</taxon>
        <taxon>Lepidoptera</taxon>
        <taxon>Glossata</taxon>
        <taxon>Ditrysia</taxon>
        <taxon>Papilionoidea</taxon>
        <taxon>Papilionidae</taxon>
        <taxon>Parnassiinae</taxon>
        <taxon>Parnassini</taxon>
        <taxon>Parnassius</taxon>
        <taxon>Parnassius</taxon>
    </lineage>
</organism>
<proteinExistence type="predicted"/>
<dbReference type="PANTHER" id="PTHR46601">
    <property type="entry name" value="ULP_PROTEASE DOMAIN-CONTAINING PROTEIN"/>
    <property type="match status" value="1"/>
</dbReference>
<gene>
    <name evidence="1" type="ORF">PAPOLLO_LOCUS27711</name>
</gene>
<dbReference type="OrthoDB" id="6375801at2759"/>
<dbReference type="AlphaFoldDB" id="A0A8S3YA96"/>
<evidence type="ECO:0000313" key="2">
    <source>
        <dbReference type="Proteomes" id="UP000691718"/>
    </source>
</evidence>
<reference evidence="1" key="1">
    <citation type="submission" date="2021-04" db="EMBL/GenBank/DDBJ databases">
        <authorList>
            <person name="Tunstrom K."/>
        </authorList>
    </citation>
    <scope>NUCLEOTIDE SEQUENCE</scope>
</reference>
<sequence>MKKLEKKEKKTTEKEKYETLSNAIKDKYIKLKNRRDKNTIKTFFDQIDQSLKKNIAKDALGLTGNLKQVVELKKEIEDFYNRDDISRPTAGRKETVTKNKTKVQKRFLLDTMKNLYHTFKQGNPETKFSYYYFTRNKPFYVVKPSIDGREMCLCKTHTNPVYKAQELKKQRIIDTDNLNTLFMSTMCDPKRQSCLYGTCQECCNSEITYDTSRVKETISWNEWIRKEVTYKKEEKTKKIIKNVKETQKGTVKNLMKEFNKQIKALKKHFFNIKTQYKYFREVIDNIKETEVVIVANFSENYKGKYHAEIQAHQFGGSREEVSLHTNVT</sequence>
<dbReference type="PANTHER" id="PTHR46601:SF2">
    <property type="entry name" value="UBIQUITIN-LIKE PROTEASE FAMILY PROFILE DOMAIN-CONTAINING PROTEIN"/>
    <property type="match status" value="1"/>
</dbReference>